<dbReference type="AlphaFoldDB" id="A0A6I2V1K4"/>
<accession>A0A6I2V1K4</accession>
<keyword evidence="2" id="KW-1003">Cell membrane</keyword>
<feature type="domain" description="POTRA" evidence="9">
    <location>
        <begin position="46"/>
        <end position="114"/>
    </location>
</feature>
<dbReference type="Pfam" id="PF03799">
    <property type="entry name" value="FtsQ_DivIB_C"/>
    <property type="match status" value="1"/>
</dbReference>
<reference evidence="10 11" key="1">
    <citation type="submission" date="2019-08" db="EMBL/GenBank/DDBJ databases">
        <title>In-depth cultivation of the pig gut microbiome towards novel bacterial diversity and tailored functional studies.</title>
        <authorList>
            <person name="Wylensek D."/>
            <person name="Hitch T.C.A."/>
            <person name="Clavel T."/>
        </authorList>
    </citation>
    <scope>NUCLEOTIDE SEQUENCE [LARGE SCALE GENOMIC DNA]</scope>
    <source>
        <strain evidence="11">WCA-380-WT-3B3</strain>
    </source>
</reference>
<dbReference type="InterPro" id="IPR005548">
    <property type="entry name" value="Cell_div_FtsQ/DivIB_C"/>
</dbReference>
<keyword evidence="7" id="KW-0131">Cell cycle</keyword>
<dbReference type="PANTHER" id="PTHR37820:SF1">
    <property type="entry name" value="CELL DIVISION PROTEIN FTSQ"/>
    <property type="match status" value="1"/>
</dbReference>
<evidence type="ECO:0000256" key="6">
    <source>
        <dbReference type="ARBA" id="ARBA00023136"/>
    </source>
</evidence>
<dbReference type="InterPro" id="IPR034746">
    <property type="entry name" value="POTRA"/>
</dbReference>
<name>A0A6I2V1K4_9FIRM</name>
<evidence type="ECO:0000313" key="10">
    <source>
        <dbReference type="EMBL" id="MSV25332.1"/>
    </source>
</evidence>
<dbReference type="PANTHER" id="PTHR37820">
    <property type="entry name" value="CELL DIVISION PROTEIN DIVIB"/>
    <property type="match status" value="1"/>
</dbReference>
<dbReference type="GO" id="GO:0051301">
    <property type="term" value="P:cell division"/>
    <property type="evidence" value="ECO:0007669"/>
    <property type="project" value="UniProtKB-KW"/>
</dbReference>
<sequence length="261" mass="29751">MEEEKENCAVPEKKGGRRSPRRLLRGLLFLAVCAAVVAVLVYSPLFTLQRVIVNGNQYLSREEVMEIARIHIGQPLFQLQTDAVTRNLTRDLRIESASVRRQMPDTVEIDMTERIPVATAACDYGYVDLDRQGKVIAGYRTLKRMPIPLITGVVLHDLYIGDDNTDETVGSVLIFLQKINPEALNRISEIHIGNPEEIVAYTTDSVQIRLGNMERLDEKAKLTQDFLEDLEHAKYPVEYVDFRYTAPFIRLKNMPQVVARH</sequence>
<evidence type="ECO:0000313" key="11">
    <source>
        <dbReference type="Proteomes" id="UP000430222"/>
    </source>
</evidence>
<evidence type="ECO:0000256" key="5">
    <source>
        <dbReference type="ARBA" id="ARBA00022989"/>
    </source>
</evidence>
<evidence type="ECO:0000256" key="4">
    <source>
        <dbReference type="ARBA" id="ARBA00022692"/>
    </source>
</evidence>
<dbReference type="Pfam" id="PF08478">
    <property type="entry name" value="POTRA_1"/>
    <property type="match status" value="1"/>
</dbReference>
<comment type="caution">
    <text evidence="10">The sequence shown here is derived from an EMBL/GenBank/DDBJ whole genome shotgun (WGS) entry which is preliminary data.</text>
</comment>
<protein>
    <submittedName>
        <fullName evidence="10">FtsQ-type POTRA domain-containing protein</fullName>
    </submittedName>
</protein>
<evidence type="ECO:0000256" key="2">
    <source>
        <dbReference type="ARBA" id="ARBA00022475"/>
    </source>
</evidence>
<dbReference type="Proteomes" id="UP000430222">
    <property type="component" value="Unassembled WGS sequence"/>
</dbReference>
<evidence type="ECO:0000256" key="3">
    <source>
        <dbReference type="ARBA" id="ARBA00022618"/>
    </source>
</evidence>
<evidence type="ECO:0000256" key="7">
    <source>
        <dbReference type="ARBA" id="ARBA00023306"/>
    </source>
</evidence>
<proteinExistence type="predicted"/>
<keyword evidence="5 8" id="KW-1133">Transmembrane helix</keyword>
<dbReference type="GO" id="GO:0005886">
    <property type="term" value="C:plasma membrane"/>
    <property type="evidence" value="ECO:0007669"/>
    <property type="project" value="TreeGrafter"/>
</dbReference>
<feature type="transmembrane region" description="Helical" evidence="8">
    <location>
        <begin position="23"/>
        <end position="42"/>
    </location>
</feature>
<dbReference type="EMBL" id="VUNL01000009">
    <property type="protein sequence ID" value="MSV25332.1"/>
    <property type="molecule type" value="Genomic_DNA"/>
</dbReference>
<keyword evidence="6 8" id="KW-0472">Membrane</keyword>
<evidence type="ECO:0000256" key="1">
    <source>
        <dbReference type="ARBA" id="ARBA00004370"/>
    </source>
</evidence>
<dbReference type="RefSeq" id="WP_154621090.1">
    <property type="nucleotide sequence ID" value="NZ_VUNL01000009.1"/>
</dbReference>
<keyword evidence="3" id="KW-0132">Cell division</keyword>
<gene>
    <name evidence="10" type="ORF">FYJ78_09100</name>
</gene>
<keyword evidence="4 8" id="KW-0812">Transmembrane</keyword>
<organism evidence="10 11">
    <name type="scientific">Selenomonas montiformis</name>
    <dbReference type="NCBI Taxonomy" id="2652285"/>
    <lineage>
        <taxon>Bacteria</taxon>
        <taxon>Bacillati</taxon>
        <taxon>Bacillota</taxon>
        <taxon>Negativicutes</taxon>
        <taxon>Selenomonadales</taxon>
        <taxon>Selenomonadaceae</taxon>
        <taxon>Selenomonas</taxon>
    </lineage>
</organism>
<dbReference type="PROSITE" id="PS51779">
    <property type="entry name" value="POTRA"/>
    <property type="match status" value="1"/>
</dbReference>
<dbReference type="InterPro" id="IPR013685">
    <property type="entry name" value="POTRA_FtsQ_type"/>
</dbReference>
<evidence type="ECO:0000259" key="9">
    <source>
        <dbReference type="PROSITE" id="PS51779"/>
    </source>
</evidence>
<dbReference type="Gene3D" id="3.10.20.310">
    <property type="entry name" value="membrane protein fhac"/>
    <property type="match status" value="1"/>
</dbReference>
<keyword evidence="11" id="KW-1185">Reference proteome</keyword>
<evidence type="ECO:0000256" key="8">
    <source>
        <dbReference type="SAM" id="Phobius"/>
    </source>
</evidence>
<dbReference type="InterPro" id="IPR050487">
    <property type="entry name" value="FtsQ_DivIB"/>
</dbReference>
<comment type="subcellular location">
    <subcellularLocation>
        <location evidence="1">Membrane</location>
    </subcellularLocation>
</comment>